<dbReference type="Pfam" id="PF00098">
    <property type="entry name" value="zf-CCHC"/>
    <property type="match status" value="1"/>
</dbReference>
<feature type="compositionally biased region" description="Polar residues" evidence="2">
    <location>
        <begin position="199"/>
        <end position="217"/>
    </location>
</feature>
<accession>A0A162RR31</accession>
<dbReference type="InterPro" id="IPR036875">
    <property type="entry name" value="Znf_CCHC_sf"/>
</dbReference>
<dbReference type="GO" id="GO:0003676">
    <property type="term" value="F:nucleic acid binding"/>
    <property type="evidence" value="ECO:0007669"/>
    <property type="project" value="InterPro"/>
</dbReference>
<dbReference type="Gene3D" id="2.40.70.10">
    <property type="entry name" value="Acid Proteases"/>
    <property type="match status" value="1"/>
</dbReference>
<reference evidence="4 5" key="1">
    <citation type="submission" date="2016-03" db="EMBL/GenBank/DDBJ databases">
        <title>EvidentialGene: Evidence-directed Construction of Genes on Genomes.</title>
        <authorList>
            <person name="Gilbert D.G."/>
            <person name="Choi J.-H."/>
            <person name="Mockaitis K."/>
            <person name="Colbourne J."/>
            <person name="Pfrender M."/>
        </authorList>
    </citation>
    <scope>NUCLEOTIDE SEQUENCE [LARGE SCALE GENOMIC DNA]</scope>
    <source>
        <strain evidence="4 5">Xinb3</strain>
        <tissue evidence="4">Complete organism</tissue>
    </source>
</reference>
<keyword evidence="1" id="KW-0479">Metal-binding</keyword>
<keyword evidence="5" id="KW-1185">Reference proteome</keyword>
<dbReference type="Gene3D" id="4.10.60.10">
    <property type="entry name" value="Zinc finger, CCHC-type"/>
    <property type="match status" value="1"/>
</dbReference>
<evidence type="ECO:0000259" key="3">
    <source>
        <dbReference type="PROSITE" id="PS50158"/>
    </source>
</evidence>
<feature type="compositionally biased region" description="Polar residues" evidence="2">
    <location>
        <begin position="225"/>
        <end position="234"/>
    </location>
</feature>
<dbReference type="GO" id="GO:0008270">
    <property type="term" value="F:zinc ion binding"/>
    <property type="evidence" value="ECO:0007669"/>
    <property type="project" value="UniProtKB-KW"/>
</dbReference>
<evidence type="ECO:0000256" key="2">
    <source>
        <dbReference type="SAM" id="MobiDB-lite"/>
    </source>
</evidence>
<feature type="domain" description="CCHC-type" evidence="3">
    <location>
        <begin position="497"/>
        <end position="512"/>
    </location>
</feature>
<dbReference type="SMART" id="SM00343">
    <property type="entry name" value="ZnF_C2HC"/>
    <property type="match status" value="2"/>
</dbReference>
<gene>
    <name evidence="4" type="ORF">APZ42_012509</name>
</gene>
<feature type="domain" description="CCHC-type" evidence="3">
    <location>
        <begin position="525"/>
        <end position="539"/>
    </location>
</feature>
<name>A0A162RR31_9CRUS</name>
<proteinExistence type="predicted"/>
<dbReference type="InterPro" id="IPR001969">
    <property type="entry name" value="Aspartic_peptidase_AS"/>
</dbReference>
<dbReference type="GO" id="GO:0004190">
    <property type="term" value="F:aspartic-type endopeptidase activity"/>
    <property type="evidence" value="ECO:0007669"/>
    <property type="project" value="InterPro"/>
</dbReference>
<dbReference type="InterPro" id="IPR001878">
    <property type="entry name" value="Znf_CCHC"/>
</dbReference>
<comment type="caution">
    <text evidence="4">The sequence shown here is derived from an EMBL/GenBank/DDBJ whole genome shotgun (WGS) entry which is preliminary data.</text>
</comment>
<evidence type="ECO:0000313" key="4">
    <source>
        <dbReference type="EMBL" id="KZS20715.1"/>
    </source>
</evidence>
<protein>
    <recommendedName>
        <fullName evidence="3">CCHC-type domain-containing protein</fullName>
    </recommendedName>
</protein>
<dbReference type="GO" id="GO:0006508">
    <property type="term" value="P:proteolysis"/>
    <property type="evidence" value="ECO:0007669"/>
    <property type="project" value="InterPro"/>
</dbReference>
<feature type="region of interest" description="Disordered" evidence="2">
    <location>
        <begin position="141"/>
        <end position="178"/>
    </location>
</feature>
<dbReference type="PROSITE" id="PS50158">
    <property type="entry name" value="ZF_CCHC"/>
    <property type="match status" value="2"/>
</dbReference>
<feature type="region of interest" description="Disordered" evidence="2">
    <location>
        <begin position="282"/>
        <end position="347"/>
    </location>
</feature>
<dbReference type="InterPro" id="IPR021109">
    <property type="entry name" value="Peptidase_aspartic_dom_sf"/>
</dbReference>
<sequence length="816" mass="91730">MNVNASILQIYVKHAPSLTDPVNYQPHFPLPVEHLRLVLFALKKALQSNQILPLHEQKIKINQPLFSTIRPETVKTIAQPIALARRNSLPSKSTVRPHTPLTAVVSNNYQNLCRSLDELHGAHNKKSDSDPQIFERSQSLHSLHQDADSSGDSEQQEETASNFSRHSPSPILGPRRKNLHSSLNDIHQRFSVAPIPITAPSQPCSRSRPNPPTSFKSPLTPGKPSGSSGSNTKHGTIHGTAAKSPHQTRRPAQFNANVIIKQHSTSQSSCESLSPILTAQQAYTQPPSDGEKSKQTTDKQDSQQILHNATYTTTPRLNATSIKTKQPAPPVAQSTPTENNKQFHRKQTIKMDHFRGPSTRFDRWIKPFENIVAMSNWNEKGKMNMLVTEMAGSAHDILHNILESVTQDYKEVKRLLKERFYGNENQEFFQTQLEEVKRNPGEAILDYGFRLNSTAQNYNTPPPHFVSNPPNRYQINNPPARPFSTSQYSARLDLTTCHACGMKGHVKRDCRNNREQNTDMRQPLKCYSCQQIGHRANECIHRQMQQKPNIPGPSHGQGPTAALGQLFIIQNSSRISLFIDKIQFDALFDTGAARSLLHEKVYRLLPSEMQLASAETETDLFDVQNRKLQTLGKVQLPVQYGEYMLEQEFIITSGISEACILGVESAFKHEFVLCGRTKTIFLARDKAGRAPLYSSNNLMKSVKKVTTFPLTCMVIRARMSRSQYQLLPGFPFLFTPSKELPEGITVDQFLGETNDKGEYNLLIRNISSKFINLPRGILLGNVETACQLIGKIDVKDENDTMPNEEQAEIDTYISNL</sequence>
<evidence type="ECO:0000313" key="5">
    <source>
        <dbReference type="Proteomes" id="UP000076858"/>
    </source>
</evidence>
<dbReference type="AlphaFoldDB" id="A0A162RR31"/>
<dbReference type="PANTHER" id="PTHR33223">
    <property type="entry name" value="CCHC-TYPE DOMAIN-CONTAINING PROTEIN"/>
    <property type="match status" value="1"/>
</dbReference>
<evidence type="ECO:0000256" key="1">
    <source>
        <dbReference type="PROSITE-ProRule" id="PRU00047"/>
    </source>
</evidence>
<feature type="region of interest" description="Disordered" evidence="2">
    <location>
        <begin position="193"/>
        <end position="249"/>
    </location>
</feature>
<dbReference type="Proteomes" id="UP000076858">
    <property type="component" value="Unassembled WGS sequence"/>
</dbReference>
<feature type="compositionally biased region" description="Basic and acidic residues" evidence="2">
    <location>
        <begin position="289"/>
        <end position="301"/>
    </location>
</feature>
<dbReference type="PANTHER" id="PTHR33223:SF6">
    <property type="entry name" value="CCHC-TYPE DOMAIN-CONTAINING PROTEIN"/>
    <property type="match status" value="1"/>
</dbReference>
<organism evidence="4 5">
    <name type="scientific">Daphnia magna</name>
    <dbReference type="NCBI Taxonomy" id="35525"/>
    <lineage>
        <taxon>Eukaryota</taxon>
        <taxon>Metazoa</taxon>
        <taxon>Ecdysozoa</taxon>
        <taxon>Arthropoda</taxon>
        <taxon>Crustacea</taxon>
        <taxon>Branchiopoda</taxon>
        <taxon>Diplostraca</taxon>
        <taxon>Cladocera</taxon>
        <taxon>Anomopoda</taxon>
        <taxon>Daphniidae</taxon>
        <taxon>Daphnia</taxon>
    </lineage>
</organism>
<dbReference type="PROSITE" id="PS00141">
    <property type="entry name" value="ASP_PROTEASE"/>
    <property type="match status" value="1"/>
</dbReference>
<feature type="compositionally biased region" description="Polar residues" evidence="2">
    <location>
        <begin position="302"/>
        <end position="324"/>
    </location>
</feature>
<dbReference type="EMBL" id="LRGB01000116">
    <property type="protein sequence ID" value="KZS20715.1"/>
    <property type="molecule type" value="Genomic_DNA"/>
</dbReference>
<keyword evidence="1" id="KW-0862">Zinc</keyword>
<dbReference type="SUPFAM" id="SSF57756">
    <property type="entry name" value="Retrovirus zinc finger-like domains"/>
    <property type="match status" value="1"/>
</dbReference>
<dbReference type="OrthoDB" id="8054888at2759"/>
<feature type="compositionally biased region" description="Polar residues" evidence="2">
    <location>
        <begin position="158"/>
        <end position="167"/>
    </location>
</feature>
<keyword evidence="1" id="KW-0863">Zinc-finger</keyword>